<feature type="compositionally biased region" description="Basic and acidic residues" evidence="1">
    <location>
        <begin position="735"/>
        <end position="747"/>
    </location>
</feature>
<keyword evidence="4" id="KW-1185">Reference proteome</keyword>
<sequence>MDSAPHPLRDDFAATDSGADLHTDLPSSSRRSTADTPPDARLELAALAQRVETARGKLPLQTDPALFAELSDREMTAERDLAEWIRGQRRRQRKRAVAAELTSEKRDRWVALALRRADDADARWHRRARAARMRVSNSDARLAQLFRRAEWSSRALIGVVILGMVWSGVNVQHNLVPSGDMSDPLYWLSYGFEAMISIPIITIMVVATTAARWGRDIDRGKVIFLEAALLGVTIALNAGPHLVAGAPAKAAEAAVAPVMVGVVIWLHAWVSARYAQLIDDIPLDHTDDRPPTGYHREEPSWSSPLQRMLAPRELPQHDEHPQQLWVSTFERDTAEPSPADPAVGAPPSSTATGPVTPPRTERRMFATARTPESESSTAAASATSSTATGADGPRATSASAGTPPPARPESAAAQQASTAVSPGATQRDVRTAAPTAGEATQPTASARCAAETVAAASEQKPVEPSSPVIAEAAEASARPLDVASPANHPTPIEPTAGDPARADRAAVGPAAVGSTDSRSAVASTRTEAMPAGPTAETQPQPQPDQMASRGAALRIVSDEPRRARPPQTTEDAVQLVLGEPVAELPRRRIVRTGRTENAGTPSGDAGWDIAEHSTRSPISYALGDEGTQHAHTSRSQAHVTDGFAGEHPRVDTQSVPLLADTPPVDTRADAPVADDVVGTRAEPELTGARDGRGSVAAPPHDAADAESGSGSARGIRPAGRSANALDRSPATDFTVRPDESDPEEALRRSRPSGTNTAGAHVSSEVVGAQSPVSRTPEYPDRARRGASVREPAAGATEYFAEELDEDFGEDSDDTKVGTGTIAAAEIDPVRDESGDVAIWSVAREIHRRGPAKIAVDQLVEVLTLTEESRSPDEIARLVGLSVSRIQRILELARSIAMPVAVGG</sequence>
<proteinExistence type="predicted"/>
<dbReference type="RefSeq" id="WP_157102882.1">
    <property type="nucleotide sequence ID" value="NZ_JAAXOP010000011.1"/>
</dbReference>
<gene>
    <name evidence="3" type="ORF">HGA08_19685</name>
</gene>
<feature type="compositionally biased region" description="Polar residues" evidence="1">
    <location>
        <begin position="25"/>
        <end position="35"/>
    </location>
</feature>
<feature type="transmembrane region" description="Helical" evidence="2">
    <location>
        <begin position="223"/>
        <end position="244"/>
    </location>
</feature>
<evidence type="ECO:0000256" key="2">
    <source>
        <dbReference type="SAM" id="Phobius"/>
    </source>
</evidence>
<keyword evidence="2" id="KW-1133">Transmembrane helix</keyword>
<feature type="region of interest" description="Disordered" evidence="1">
    <location>
        <begin position="1"/>
        <end position="39"/>
    </location>
</feature>
<dbReference type="EMBL" id="JAAXOP010000011">
    <property type="protein sequence ID" value="NKY52432.1"/>
    <property type="molecule type" value="Genomic_DNA"/>
</dbReference>
<feature type="compositionally biased region" description="Polar residues" evidence="1">
    <location>
        <begin position="514"/>
        <end position="526"/>
    </location>
</feature>
<feature type="compositionally biased region" description="Low complexity" evidence="1">
    <location>
        <begin position="366"/>
        <end position="401"/>
    </location>
</feature>
<evidence type="ECO:0000313" key="3">
    <source>
        <dbReference type="EMBL" id="NKY52432.1"/>
    </source>
</evidence>
<feature type="compositionally biased region" description="Polar residues" evidence="1">
    <location>
        <begin position="535"/>
        <end position="545"/>
    </location>
</feature>
<feature type="compositionally biased region" description="Acidic residues" evidence="1">
    <location>
        <begin position="799"/>
        <end position="812"/>
    </location>
</feature>
<reference evidence="3 4" key="1">
    <citation type="submission" date="2020-04" db="EMBL/GenBank/DDBJ databases">
        <title>MicrobeNet Type strains.</title>
        <authorList>
            <person name="Nicholson A.C."/>
        </authorList>
    </citation>
    <scope>NUCLEOTIDE SEQUENCE [LARGE SCALE GENOMIC DNA]</scope>
    <source>
        <strain evidence="3 4">JCM 12354</strain>
    </source>
</reference>
<feature type="transmembrane region" description="Helical" evidence="2">
    <location>
        <begin position="189"/>
        <end position="211"/>
    </location>
</feature>
<evidence type="ECO:0000313" key="4">
    <source>
        <dbReference type="Proteomes" id="UP000565711"/>
    </source>
</evidence>
<feature type="transmembrane region" description="Helical" evidence="2">
    <location>
        <begin position="151"/>
        <end position="169"/>
    </location>
</feature>
<feature type="compositionally biased region" description="Basic and acidic residues" evidence="1">
    <location>
        <begin position="681"/>
        <end position="692"/>
    </location>
</feature>
<feature type="compositionally biased region" description="Low complexity" evidence="1">
    <location>
        <begin position="408"/>
        <end position="419"/>
    </location>
</feature>
<feature type="region of interest" description="Disordered" evidence="1">
    <location>
        <begin position="332"/>
        <end position="822"/>
    </location>
</feature>
<accession>A0A846Y377</accession>
<comment type="caution">
    <text evidence="3">The sequence shown here is derived from an EMBL/GenBank/DDBJ whole genome shotgun (WGS) entry which is preliminary data.</text>
</comment>
<organism evidence="3 4">
    <name type="scientific">Nocardia vermiculata</name>
    <dbReference type="NCBI Taxonomy" id="257274"/>
    <lineage>
        <taxon>Bacteria</taxon>
        <taxon>Bacillati</taxon>
        <taxon>Actinomycetota</taxon>
        <taxon>Actinomycetes</taxon>
        <taxon>Mycobacteriales</taxon>
        <taxon>Nocardiaceae</taxon>
        <taxon>Nocardia</taxon>
    </lineage>
</organism>
<dbReference type="AlphaFoldDB" id="A0A846Y377"/>
<evidence type="ECO:0008006" key="5">
    <source>
        <dbReference type="Google" id="ProtNLM"/>
    </source>
</evidence>
<feature type="compositionally biased region" description="Polar residues" evidence="1">
    <location>
        <begin position="629"/>
        <end position="638"/>
    </location>
</feature>
<name>A0A846Y377_9NOCA</name>
<evidence type="ECO:0000256" key="1">
    <source>
        <dbReference type="SAM" id="MobiDB-lite"/>
    </source>
</evidence>
<dbReference type="Proteomes" id="UP000565711">
    <property type="component" value="Unassembled WGS sequence"/>
</dbReference>
<protein>
    <recommendedName>
        <fullName evidence="5">DUF2637 domain-containing protein</fullName>
    </recommendedName>
</protein>
<keyword evidence="2" id="KW-0812">Transmembrane</keyword>
<keyword evidence="2" id="KW-0472">Membrane</keyword>